<dbReference type="InterPro" id="IPR050263">
    <property type="entry name" value="Bact_Fimbrial_Adh_Pro"/>
</dbReference>
<dbReference type="SUPFAM" id="SSF49401">
    <property type="entry name" value="Bacterial adhesins"/>
    <property type="match status" value="1"/>
</dbReference>
<feature type="domain" description="Fimbrial-type adhesion" evidence="2">
    <location>
        <begin position="29"/>
        <end position="162"/>
    </location>
</feature>
<gene>
    <name evidence="3" type="ORF">AO353_18055</name>
</gene>
<dbReference type="PANTHER" id="PTHR33420:SF26">
    <property type="entry name" value="FIMBRIAL SUBUNIT"/>
    <property type="match status" value="1"/>
</dbReference>
<dbReference type="GO" id="GO:0043709">
    <property type="term" value="P:cell adhesion involved in single-species biofilm formation"/>
    <property type="evidence" value="ECO:0007669"/>
    <property type="project" value="TreeGrafter"/>
</dbReference>
<dbReference type="InterPro" id="IPR000259">
    <property type="entry name" value="Adhesion_dom_fimbrial"/>
</dbReference>
<accession>A0A0N9VW69</accession>
<evidence type="ECO:0000256" key="1">
    <source>
        <dbReference type="SAM" id="SignalP"/>
    </source>
</evidence>
<dbReference type="Gene3D" id="2.60.40.1090">
    <property type="entry name" value="Fimbrial-type adhesion domain"/>
    <property type="match status" value="1"/>
</dbReference>
<dbReference type="EMBL" id="CP012830">
    <property type="protein sequence ID" value="ALI02891.1"/>
    <property type="molecule type" value="Genomic_DNA"/>
</dbReference>
<dbReference type="InterPro" id="IPR008966">
    <property type="entry name" value="Adhesion_dom_sf"/>
</dbReference>
<dbReference type="Proteomes" id="UP000066487">
    <property type="component" value="Chromosome"/>
</dbReference>
<name>A0A0N9VW69_PSEFL</name>
<sequence length="163" mass="16846">MKLLGSATVLLVAGITCQSAFAITDTVTINVSGTLTRPPCNVTSSKTLSVDFGSLRYDQVESAPVVPVPITLICPANSSLSVSIKASGAVSGSTTQATTDKANLAYTLTLSSDNSAVDITGAKRTLTKQNGNVDLSMKAKLLKNGELTEGKFSASTVINIEYL</sequence>
<feature type="signal peptide" evidence="1">
    <location>
        <begin position="1"/>
        <end position="22"/>
    </location>
</feature>
<evidence type="ECO:0000313" key="4">
    <source>
        <dbReference type="Proteomes" id="UP000066487"/>
    </source>
</evidence>
<keyword evidence="1" id="KW-0732">Signal</keyword>
<feature type="chain" id="PRO_5006039636" evidence="1">
    <location>
        <begin position="23"/>
        <end position="163"/>
    </location>
</feature>
<protein>
    <submittedName>
        <fullName evidence="3">Fimbrial protein</fullName>
    </submittedName>
</protein>
<dbReference type="PANTHER" id="PTHR33420">
    <property type="entry name" value="FIMBRIAL SUBUNIT ELFA-RELATED"/>
    <property type="match status" value="1"/>
</dbReference>
<dbReference type="GO" id="GO:0009289">
    <property type="term" value="C:pilus"/>
    <property type="evidence" value="ECO:0007669"/>
    <property type="project" value="InterPro"/>
</dbReference>
<dbReference type="Pfam" id="PF00419">
    <property type="entry name" value="Fimbrial"/>
    <property type="match status" value="1"/>
</dbReference>
<reference evidence="4" key="1">
    <citation type="submission" date="2015-09" db="EMBL/GenBank/DDBJ databases">
        <title>Whole genome sequence of Pseudomonas fluorescens FW300-N2E3.</title>
        <authorList>
            <person name="Ray J."/>
            <person name="Melnyk R."/>
            <person name="Deutschbauer A."/>
        </authorList>
    </citation>
    <scope>NUCLEOTIDE SEQUENCE [LARGE SCALE GENOMIC DNA]</scope>
    <source>
        <strain evidence="4">FW300-N2E3</strain>
    </source>
</reference>
<dbReference type="InterPro" id="IPR036937">
    <property type="entry name" value="Adhesion_dom_fimbrial_sf"/>
</dbReference>
<evidence type="ECO:0000313" key="3">
    <source>
        <dbReference type="EMBL" id="ALI02891.1"/>
    </source>
</evidence>
<reference evidence="3 4" key="2">
    <citation type="journal article" date="2018" name="Nature">
        <title>Mutant phenotypes for thousands of bacterial genes of unknown function.</title>
        <authorList>
            <person name="Price M.N."/>
            <person name="Wetmore K.M."/>
            <person name="Waters R.J."/>
            <person name="Callaghan M."/>
            <person name="Ray J."/>
            <person name="Liu H."/>
            <person name="Kuehl J.V."/>
            <person name="Melnyk R.A."/>
            <person name="Lamson J.S."/>
            <person name="Suh Y."/>
            <person name="Carlson H.K."/>
            <person name="Esquivel Z."/>
            <person name="Sadeeshkumar H."/>
            <person name="Chakraborty R."/>
            <person name="Zane G.M."/>
            <person name="Rubin B.E."/>
            <person name="Wall J.D."/>
            <person name="Visel A."/>
            <person name="Bristow J."/>
            <person name="Blow M.J."/>
            <person name="Arkin A.P."/>
            <person name="Deutschbauer A.M."/>
        </authorList>
    </citation>
    <scope>NUCLEOTIDE SEQUENCE [LARGE SCALE GENOMIC DNA]</scope>
    <source>
        <strain evidence="3 4">FW300-N2E3</strain>
    </source>
</reference>
<evidence type="ECO:0000259" key="2">
    <source>
        <dbReference type="Pfam" id="PF00419"/>
    </source>
</evidence>
<dbReference type="RefSeq" id="WP_054596178.1">
    <property type="nucleotide sequence ID" value="NZ_CP012830.1"/>
</dbReference>
<organism evidence="3 4">
    <name type="scientific">Pseudomonas fluorescens</name>
    <dbReference type="NCBI Taxonomy" id="294"/>
    <lineage>
        <taxon>Bacteria</taxon>
        <taxon>Pseudomonadati</taxon>
        <taxon>Pseudomonadota</taxon>
        <taxon>Gammaproteobacteria</taxon>
        <taxon>Pseudomonadales</taxon>
        <taxon>Pseudomonadaceae</taxon>
        <taxon>Pseudomonas</taxon>
    </lineage>
</organism>
<proteinExistence type="predicted"/>
<dbReference type="OrthoDB" id="6871155at2"/>
<dbReference type="AlphaFoldDB" id="A0A0N9VW69"/>